<keyword evidence="7" id="KW-1185">Reference proteome</keyword>
<dbReference type="Pfam" id="PF00005">
    <property type="entry name" value="ABC_tran"/>
    <property type="match status" value="1"/>
</dbReference>
<reference evidence="4 6" key="1">
    <citation type="submission" date="2017-11" db="EMBL/GenBank/DDBJ databases">
        <title>Comparitive Functional Genomics of Dry Heat Resistant strains isolated from the Viking Spacecraft.</title>
        <authorList>
            <person name="Seuylemezian A."/>
            <person name="Cooper K."/>
            <person name="Vaishampayan P."/>
        </authorList>
    </citation>
    <scope>NUCLEOTIDE SEQUENCE [LARGE SCALE GENOMIC DNA]</scope>
    <source>
        <strain evidence="4 6">M4.6</strain>
    </source>
</reference>
<evidence type="ECO:0000313" key="6">
    <source>
        <dbReference type="Proteomes" id="UP000234951"/>
    </source>
</evidence>
<dbReference type="PROSITE" id="PS50893">
    <property type="entry name" value="ABC_TRANSPORTER_2"/>
    <property type="match status" value="1"/>
</dbReference>
<dbReference type="RefSeq" id="WP_101578060.1">
    <property type="nucleotide sequence ID" value="NZ_PGVA01000032.1"/>
</dbReference>
<evidence type="ECO:0000313" key="5">
    <source>
        <dbReference type="EMBL" id="PLR89906.1"/>
    </source>
</evidence>
<dbReference type="InterPro" id="IPR003593">
    <property type="entry name" value="AAA+_ATPase"/>
</dbReference>
<proteinExistence type="predicted"/>
<dbReference type="Proteomes" id="UP000235114">
    <property type="component" value="Unassembled WGS sequence"/>
</dbReference>
<dbReference type="InterPro" id="IPR003439">
    <property type="entry name" value="ABC_transporter-like_ATP-bd"/>
</dbReference>
<dbReference type="Gene3D" id="3.40.50.300">
    <property type="entry name" value="P-loop containing nucleotide triphosphate hydrolases"/>
    <property type="match status" value="1"/>
</dbReference>
<protein>
    <submittedName>
        <fullName evidence="4">ABC transporter ATP-binding protein</fullName>
    </submittedName>
</protein>
<evidence type="ECO:0000313" key="7">
    <source>
        <dbReference type="Proteomes" id="UP000235114"/>
    </source>
</evidence>
<dbReference type="InterPro" id="IPR050107">
    <property type="entry name" value="ABC_carbohydrate_import_ATPase"/>
</dbReference>
<dbReference type="GO" id="GO:0005524">
    <property type="term" value="F:ATP binding"/>
    <property type="evidence" value="ECO:0007669"/>
    <property type="project" value="UniProtKB-KW"/>
</dbReference>
<dbReference type="SMART" id="SM00382">
    <property type="entry name" value="AAA"/>
    <property type="match status" value="1"/>
</dbReference>
<comment type="caution">
    <text evidence="4">The sequence shown here is derived from an EMBL/GenBank/DDBJ whole genome shotgun (WGS) entry which is preliminary data.</text>
</comment>
<dbReference type="GO" id="GO:0016887">
    <property type="term" value="F:ATP hydrolysis activity"/>
    <property type="evidence" value="ECO:0007669"/>
    <property type="project" value="InterPro"/>
</dbReference>
<name>A0A2N5GJX8_9BACI</name>
<dbReference type="SUPFAM" id="SSF52540">
    <property type="entry name" value="P-loop containing nucleoside triphosphate hydrolases"/>
    <property type="match status" value="1"/>
</dbReference>
<dbReference type="EMBL" id="PGVA01000032">
    <property type="protein sequence ID" value="PLR81631.1"/>
    <property type="molecule type" value="Genomic_DNA"/>
</dbReference>
<dbReference type="OrthoDB" id="9771863at2"/>
<dbReference type="PROSITE" id="PS00211">
    <property type="entry name" value="ABC_TRANSPORTER_1"/>
    <property type="match status" value="1"/>
</dbReference>
<feature type="domain" description="ABC transporter" evidence="3">
    <location>
        <begin position="8"/>
        <end position="246"/>
    </location>
</feature>
<dbReference type="InterPro" id="IPR027417">
    <property type="entry name" value="P-loop_NTPase"/>
</dbReference>
<evidence type="ECO:0000256" key="2">
    <source>
        <dbReference type="ARBA" id="ARBA00022840"/>
    </source>
</evidence>
<sequence>MTKNDIRIQMKNIQKSFGAVKPLQGVDLTLYKGECLGLLGDNGAGKSTLMKILSGVIIPDQGEFYVDGQKVSIKKPRDAKDLQIETVYQDLALCDTLNVANNIFLGREPVKFAGRLIDKKKLHERTREELEKLGINISSTKLTVQNMSGGQRQAVAIARAMVFQPKVLILDEPTSALGVKEVNMVLGLINKVKKTGVSVILITHRLQDLFEVCDRLMVLHEGKCIDNRSIEQYTLESVIKSIMGNPEGVQVS</sequence>
<dbReference type="PANTHER" id="PTHR43790:SF8">
    <property type="entry name" value="SUGAR ABC TRANSPORTER ATP-BINDING PROTEIN"/>
    <property type="match status" value="1"/>
</dbReference>
<keyword evidence="2 4" id="KW-0067">ATP-binding</keyword>
<evidence type="ECO:0000313" key="4">
    <source>
        <dbReference type="EMBL" id="PLR81631.1"/>
    </source>
</evidence>
<gene>
    <name evidence="4" type="ORF">CU635_14315</name>
    <name evidence="5" type="ORF">CVD25_20820</name>
</gene>
<dbReference type="CDD" id="cd03216">
    <property type="entry name" value="ABC_Carb_Monos_I"/>
    <property type="match status" value="1"/>
</dbReference>
<dbReference type="EMBL" id="PGVD01000076">
    <property type="protein sequence ID" value="PLR89906.1"/>
    <property type="molecule type" value="Genomic_DNA"/>
</dbReference>
<organism evidence="4 6">
    <name type="scientific">Bacillus canaveralius</name>
    <dbReference type="NCBI Taxonomy" id="1403243"/>
    <lineage>
        <taxon>Bacteria</taxon>
        <taxon>Bacillati</taxon>
        <taxon>Bacillota</taxon>
        <taxon>Bacilli</taxon>
        <taxon>Bacillales</taxon>
        <taxon>Bacillaceae</taxon>
        <taxon>Bacillus</taxon>
    </lineage>
</organism>
<dbReference type="InterPro" id="IPR017871">
    <property type="entry name" value="ABC_transporter-like_CS"/>
</dbReference>
<evidence type="ECO:0000256" key="1">
    <source>
        <dbReference type="ARBA" id="ARBA00022741"/>
    </source>
</evidence>
<dbReference type="Proteomes" id="UP000234951">
    <property type="component" value="Unassembled WGS sequence"/>
</dbReference>
<dbReference type="PANTHER" id="PTHR43790">
    <property type="entry name" value="CARBOHYDRATE TRANSPORT ATP-BINDING PROTEIN MG119-RELATED"/>
    <property type="match status" value="1"/>
</dbReference>
<keyword evidence="1" id="KW-0547">Nucleotide-binding</keyword>
<reference evidence="5 7" key="2">
    <citation type="submission" date="2017-12" db="EMBL/GenBank/DDBJ databases">
        <title>Comparative Functional Genomics of Dry Heat Resistant strains isolated from the Viking Spacecraft.</title>
        <authorList>
            <person name="Seuylemezian A."/>
            <person name="Cooper K."/>
            <person name="Vaishampayan P."/>
        </authorList>
    </citation>
    <scope>NUCLEOTIDE SEQUENCE [LARGE SCALE GENOMIC DNA]</scope>
    <source>
        <strain evidence="5 7">ATCC 29669</strain>
    </source>
</reference>
<evidence type="ECO:0000259" key="3">
    <source>
        <dbReference type="PROSITE" id="PS50893"/>
    </source>
</evidence>
<accession>A0A2N5GJX8</accession>
<dbReference type="AlphaFoldDB" id="A0A2N5GJX8"/>